<comment type="caution">
    <text evidence="2">The sequence shown here is derived from an EMBL/GenBank/DDBJ whole genome shotgun (WGS) entry which is preliminary data.</text>
</comment>
<keyword evidence="1" id="KW-0472">Membrane</keyword>
<dbReference type="Proteomes" id="UP000027586">
    <property type="component" value="Unassembled WGS sequence"/>
</dbReference>
<sequence>MRILAGVILAFWLGYLTASYGLFDLSHQETSALYALIAIGASYLVIFIPLERIADIEAQRSAGYPFRTSAQEHLQRRGSF</sequence>
<dbReference type="AlphaFoldDB" id="A0A068S1H2"/>
<evidence type="ECO:0000313" key="2">
    <source>
        <dbReference type="EMBL" id="CDH56104.1"/>
    </source>
</evidence>
<protein>
    <submittedName>
        <fullName evidence="2">Uncharacterized protein</fullName>
    </submittedName>
</protein>
<proteinExistence type="predicted"/>
<dbReference type="EMBL" id="CBTN010000035">
    <property type="protein sequence ID" value="CDH56104.1"/>
    <property type="molecule type" value="Genomic_DNA"/>
</dbReference>
<reference evidence="2" key="1">
    <citation type="submission" date="2013-08" db="EMBL/GenBank/DDBJ databases">
        <title>Gene expansion shapes genome architecture in the human pathogen Lichtheimia corymbifera: an evolutionary genomics analysis in the ancient terrestrial Mucorales (Mucoromycotina).</title>
        <authorList>
            <person name="Schwartze V.U."/>
            <person name="Winter S."/>
            <person name="Shelest E."/>
            <person name="Marcet-Houben M."/>
            <person name="Horn F."/>
            <person name="Wehner S."/>
            <person name="Hoffmann K."/>
            <person name="Riege K."/>
            <person name="Sammeth M."/>
            <person name="Nowrousian M."/>
            <person name="Valiante V."/>
            <person name="Linde J."/>
            <person name="Jacobsen I.D."/>
            <person name="Marz M."/>
            <person name="Brakhage A.A."/>
            <person name="Gabaldon T."/>
            <person name="Bocker S."/>
            <person name="Voigt K."/>
        </authorList>
    </citation>
    <scope>NUCLEOTIDE SEQUENCE [LARGE SCALE GENOMIC DNA]</scope>
    <source>
        <strain evidence="2">FSU 9682</strain>
    </source>
</reference>
<gene>
    <name evidence="2" type="ORF">LCOR_07189.1</name>
</gene>
<evidence type="ECO:0000256" key="1">
    <source>
        <dbReference type="SAM" id="Phobius"/>
    </source>
</evidence>
<keyword evidence="1" id="KW-0812">Transmembrane</keyword>
<organism evidence="2 3">
    <name type="scientific">Lichtheimia corymbifera JMRC:FSU:9682</name>
    <dbReference type="NCBI Taxonomy" id="1263082"/>
    <lineage>
        <taxon>Eukaryota</taxon>
        <taxon>Fungi</taxon>
        <taxon>Fungi incertae sedis</taxon>
        <taxon>Mucoromycota</taxon>
        <taxon>Mucoromycotina</taxon>
        <taxon>Mucoromycetes</taxon>
        <taxon>Mucorales</taxon>
        <taxon>Lichtheimiaceae</taxon>
        <taxon>Lichtheimia</taxon>
    </lineage>
</organism>
<feature type="transmembrane region" description="Helical" evidence="1">
    <location>
        <begin position="31"/>
        <end position="50"/>
    </location>
</feature>
<keyword evidence="1" id="KW-1133">Transmembrane helix</keyword>
<evidence type="ECO:0000313" key="3">
    <source>
        <dbReference type="Proteomes" id="UP000027586"/>
    </source>
</evidence>
<dbReference type="OrthoDB" id="70250at2759"/>
<accession>A0A068S1H2</accession>
<keyword evidence="3" id="KW-1185">Reference proteome</keyword>
<dbReference type="VEuPathDB" id="FungiDB:LCOR_07189.1"/>
<name>A0A068S1H2_9FUNG</name>